<reference evidence="1 2" key="1">
    <citation type="journal article" date="2019" name="PLoS ONE">
        <title>Genomic analyses reveal an absence of contemporary introgressive admixture between fin whales and blue whales, despite known hybrids.</title>
        <authorList>
            <person name="Westbury M.V."/>
            <person name="Petersen B."/>
            <person name="Lorenzen E.D."/>
        </authorList>
    </citation>
    <scope>NUCLEOTIDE SEQUENCE [LARGE SCALE GENOMIC DNA]</scope>
    <source>
        <strain evidence="1">FinWhale-01</strain>
    </source>
</reference>
<proteinExistence type="predicted"/>
<name>A0A643BMV7_BALPH</name>
<evidence type="ECO:0000313" key="1">
    <source>
        <dbReference type="EMBL" id="KAB0389296.1"/>
    </source>
</evidence>
<evidence type="ECO:0000313" key="2">
    <source>
        <dbReference type="Proteomes" id="UP000437017"/>
    </source>
</evidence>
<sequence length="69" mass="7792">WDNMGKYYRLGNVVMCTHWSMSFFPKSKLGLVVCAQANSKAFVLIKHAFLIEEQKIIVKVLGAQAESES</sequence>
<feature type="non-terminal residue" evidence="1">
    <location>
        <position position="1"/>
    </location>
</feature>
<accession>A0A643BMV7</accession>
<dbReference type="OrthoDB" id="277449at2759"/>
<protein>
    <submittedName>
        <fullName evidence="1">Uncharacterized protein</fullName>
    </submittedName>
</protein>
<dbReference type="Proteomes" id="UP000437017">
    <property type="component" value="Unassembled WGS sequence"/>
</dbReference>
<organism evidence="1 2">
    <name type="scientific">Balaenoptera physalus</name>
    <name type="common">Fin whale</name>
    <name type="synonym">Balaena physalus</name>
    <dbReference type="NCBI Taxonomy" id="9770"/>
    <lineage>
        <taxon>Eukaryota</taxon>
        <taxon>Metazoa</taxon>
        <taxon>Chordata</taxon>
        <taxon>Craniata</taxon>
        <taxon>Vertebrata</taxon>
        <taxon>Euteleostomi</taxon>
        <taxon>Mammalia</taxon>
        <taxon>Eutheria</taxon>
        <taxon>Laurasiatheria</taxon>
        <taxon>Artiodactyla</taxon>
        <taxon>Whippomorpha</taxon>
        <taxon>Cetacea</taxon>
        <taxon>Mysticeti</taxon>
        <taxon>Balaenopteridae</taxon>
        <taxon>Balaenoptera</taxon>
    </lineage>
</organism>
<dbReference type="AlphaFoldDB" id="A0A643BMV7"/>
<dbReference type="EMBL" id="SGJD01007815">
    <property type="protein sequence ID" value="KAB0389296.1"/>
    <property type="molecule type" value="Genomic_DNA"/>
</dbReference>
<dbReference type="InterPro" id="IPR038562">
    <property type="entry name" value="Ribosomal_eL34_C_sf"/>
</dbReference>
<comment type="caution">
    <text evidence="1">The sequence shown here is derived from an EMBL/GenBank/DDBJ whole genome shotgun (WGS) entry which is preliminary data.</text>
</comment>
<keyword evidence="2" id="KW-1185">Reference proteome</keyword>
<gene>
    <name evidence="1" type="ORF">E2I00_009436</name>
</gene>
<dbReference type="Gene3D" id="6.20.340.10">
    <property type="match status" value="1"/>
</dbReference>